<proteinExistence type="predicted"/>
<protein>
    <submittedName>
        <fullName evidence="4">Transcriptional regulator</fullName>
    </submittedName>
</protein>
<dbReference type="GO" id="GO:0003700">
    <property type="term" value="F:DNA-binding transcription factor activity"/>
    <property type="evidence" value="ECO:0007669"/>
    <property type="project" value="InterPro"/>
</dbReference>
<sequence length="303" mass="34531">MELSLDERSLPVFECLASATRLEILKFIGSEKKSIGEIAKHLEISSAITTRHIQKMEDAGLIHSERGVGANRNKKMVYLKVDDINICFPEKIYQEFQRYSTNLKLGHFTDFSVTPTCGLATIEDVVGKADDPKYFMDAKRVDASLLWFSSGFVEYKIPNLLQENETPEMLEISFEIASEFPLSNNVWPSDISIYVNDVKVAVYTVPGNFSDIRGRYTPEWWNDSFSQYGLLKHLRINKLDTGIDGEAYSDVTIEDLKLRELPFIKLRFSVEDDAKHQGGLTLFGTGFGNHQQDILITTYYLKK</sequence>
<reference evidence="3 6" key="2">
    <citation type="submission" date="2019-07" db="EMBL/GenBank/DDBJ databases">
        <title>Whole genome shotgun sequence of Enterococcus thailandicus NBRC 101867.</title>
        <authorList>
            <person name="Hosoyama A."/>
            <person name="Uohara A."/>
            <person name="Ohji S."/>
            <person name="Ichikawa N."/>
        </authorList>
    </citation>
    <scope>NUCLEOTIDE SEQUENCE [LARGE SCALE GENOMIC DNA]</scope>
    <source>
        <strain evidence="3 6">NBRC 101867</strain>
    </source>
</reference>
<dbReference type="GeneID" id="77487329"/>
<name>A0A179EU17_ENTTH</name>
<evidence type="ECO:0000313" key="3">
    <source>
        <dbReference type="EMBL" id="GEK36195.1"/>
    </source>
</evidence>
<dbReference type="RefSeq" id="WP_067482132.1">
    <property type="nucleotide sequence ID" value="NZ_BJUG01000002.1"/>
</dbReference>
<dbReference type="Pfam" id="PF01022">
    <property type="entry name" value="HTH_5"/>
    <property type="match status" value="1"/>
</dbReference>
<evidence type="ECO:0000259" key="2">
    <source>
        <dbReference type="SMART" id="SM00418"/>
    </source>
</evidence>
<evidence type="ECO:0000313" key="6">
    <source>
        <dbReference type="Proteomes" id="UP000321361"/>
    </source>
</evidence>
<evidence type="ECO:0000313" key="5">
    <source>
        <dbReference type="Proteomes" id="UP000078516"/>
    </source>
</evidence>
<dbReference type="KEGG" id="eth:CK496_06705"/>
<feature type="domain" description="HTH arsR-type" evidence="2">
    <location>
        <begin position="11"/>
        <end position="93"/>
    </location>
</feature>
<gene>
    <name evidence="4" type="ORF">A6E74_03300</name>
    <name evidence="3" type="ORF">ETH01_04820</name>
</gene>
<dbReference type="InterPro" id="IPR036388">
    <property type="entry name" value="WH-like_DNA-bd_sf"/>
</dbReference>
<dbReference type="InterPro" id="IPR036390">
    <property type="entry name" value="WH_DNA-bd_sf"/>
</dbReference>
<accession>A0A179EU17</accession>
<dbReference type="PATRIC" id="fig|417368.6.peg.1193"/>
<dbReference type="InterPro" id="IPR001845">
    <property type="entry name" value="HTH_ArsR_DNA-bd_dom"/>
</dbReference>
<keyword evidence="1" id="KW-0238">DNA-binding</keyword>
<dbReference type="GO" id="GO:0003677">
    <property type="term" value="F:DNA binding"/>
    <property type="evidence" value="ECO:0007669"/>
    <property type="project" value="UniProtKB-KW"/>
</dbReference>
<keyword evidence="5" id="KW-1185">Reference proteome</keyword>
<dbReference type="Proteomes" id="UP000321361">
    <property type="component" value="Unassembled WGS sequence"/>
</dbReference>
<evidence type="ECO:0000313" key="4">
    <source>
        <dbReference type="EMBL" id="OAQ56450.1"/>
    </source>
</evidence>
<dbReference type="SUPFAM" id="SSF46785">
    <property type="entry name" value="Winged helix' DNA-binding domain"/>
    <property type="match status" value="1"/>
</dbReference>
<dbReference type="Gene3D" id="1.10.10.10">
    <property type="entry name" value="Winged helix-like DNA-binding domain superfamily/Winged helix DNA-binding domain"/>
    <property type="match status" value="1"/>
</dbReference>
<organism evidence="4 5">
    <name type="scientific">Enterococcus thailandicus</name>
    <dbReference type="NCBI Taxonomy" id="417368"/>
    <lineage>
        <taxon>Bacteria</taxon>
        <taxon>Bacillati</taxon>
        <taxon>Bacillota</taxon>
        <taxon>Bacilli</taxon>
        <taxon>Lactobacillales</taxon>
        <taxon>Enterococcaceae</taxon>
        <taxon>Enterococcus</taxon>
    </lineage>
</organism>
<dbReference type="EMBL" id="LWMN01000010">
    <property type="protein sequence ID" value="OAQ56450.1"/>
    <property type="molecule type" value="Genomic_DNA"/>
</dbReference>
<reference evidence="4 5" key="1">
    <citation type="submission" date="2016-04" db="EMBL/GenBank/DDBJ databases">
        <title>Draft genome of an Enterococcus thailandicus strain isolated from bovine feces.</title>
        <authorList>
            <person name="Beukers A.G."/>
            <person name="Zaheer R."/>
            <person name="Goji N."/>
            <person name="Cook S.R."/>
            <person name="Amoako K."/>
            <person name="Chaves A.V."/>
            <person name="Ward M.P."/>
            <person name="Mcallister T.A."/>
        </authorList>
    </citation>
    <scope>NUCLEOTIDE SEQUENCE [LARGE SCALE GENOMIC DNA]</scope>
    <source>
        <strain evidence="4 5">F0711D 46</strain>
    </source>
</reference>
<dbReference type="Proteomes" id="UP000078516">
    <property type="component" value="Unassembled WGS sequence"/>
</dbReference>
<dbReference type="SMART" id="SM00418">
    <property type="entry name" value="HTH_ARSR"/>
    <property type="match status" value="1"/>
</dbReference>
<dbReference type="EMBL" id="BJUG01000002">
    <property type="protein sequence ID" value="GEK36195.1"/>
    <property type="molecule type" value="Genomic_DNA"/>
</dbReference>
<evidence type="ECO:0000256" key="1">
    <source>
        <dbReference type="ARBA" id="ARBA00023125"/>
    </source>
</evidence>
<dbReference type="AlphaFoldDB" id="A0A179EU17"/>
<dbReference type="InterPro" id="IPR011991">
    <property type="entry name" value="ArsR-like_HTH"/>
</dbReference>
<dbReference type="CDD" id="cd00090">
    <property type="entry name" value="HTH_ARSR"/>
    <property type="match status" value="1"/>
</dbReference>
<dbReference type="OrthoDB" id="9781958at2"/>
<comment type="caution">
    <text evidence="4">The sequence shown here is derived from an EMBL/GenBank/DDBJ whole genome shotgun (WGS) entry which is preliminary data.</text>
</comment>